<dbReference type="PANTHER" id="PTHR24189">
    <property type="entry name" value="MYOTROPHIN"/>
    <property type="match status" value="1"/>
</dbReference>
<dbReference type="Proteomes" id="UP000295484">
    <property type="component" value="Unassembled WGS sequence"/>
</dbReference>
<evidence type="ECO:0000256" key="3">
    <source>
        <dbReference type="PROSITE-ProRule" id="PRU00023"/>
    </source>
</evidence>
<dbReference type="AlphaFoldDB" id="A0A4R8G123"/>
<keyword evidence="1" id="KW-0677">Repeat</keyword>
<dbReference type="InterPro" id="IPR050745">
    <property type="entry name" value="Multifunctional_regulatory"/>
</dbReference>
<proteinExistence type="predicted"/>
<dbReference type="Gene3D" id="1.25.40.20">
    <property type="entry name" value="Ankyrin repeat-containing domain"/>
    <property type="match status" value="2"/>
</dbReference>
<dbReference type="InterPro" id="IPR002110">
    <property type="entry name" value="Ankyrin_rpt"/>
</dbReference>
<name>A0A4R8G123_9RHOB</name>
<gene>
    <name evidence="4" type="ORF">EV657_102146</name>
</gene>
<reference evidence="4 5" key="1">
    <citation type="submission" date="2019-03" db="EMBL/GenBank/DDBJ databases">
        <title>Genomic Encyclopedia of Type Strains, Phase IV (KMG-IV): sequencing the most valuable type-strain genomes for metagenomic binning, comparative biology and taxonomic classification.</title>
        <authorList>
            <person name="Goeker M."/>
        </authorList>
    </citation>
    <scope>NUCLEOTIDE SEQUENCE [LARGE SCALE GENOMIC DNA]</scope>
    <source>
        <strain evidence="4 5">JA181</strain>
    </source>
</reference>
<dbReference type="PROSITE" id="PS50088">
    <property type="entry name" value="ANK_REPEAT"/>
    <property type="match status" value="1"/>
</dbReference>
<sequence>MSHLFSKIAPFHNYPEHWGLIPFVFWCVDMGLDLKEYLDRLAEAAGTADIDRFETIADELRSRAVANGWLRPEIVREIAAQRSRLAGSQAFRERNARLRTAHAEAESNGDTRRAEALSEALRRQSAVLLAAMRTPEARFELLPEPGQALFDAIATGDLARLEEALAGSDPNARYGARSETALGRALAVERRSPAVLRYLIAAGADPNAGFAKGVTPLHELGVYPRPWEPAETTATLARLLVEAGADLEAEAGTYRWTPLHRALLEGTPQVLDALLRLGADPNRPFADSSEPWFSPGRLPLQMAGACRAMAESLLTHGADPRALDARGEGVLPYLERQLDRHLALGAVGDLYRTELEAVIEMVRSWPSRC</sequence>
<evidence type="ECO:0000256" key="2">
    <source>
        <dbReference type="ARBA" id="ARBA00023043"/>
    </source>
</evidence>
<dbReference type="SUPFAM" id="SSF48403">
    <property type="entry name" value="Ankyrin repeat"/>
    <property type="match status" value="1"/>
</dbReference>
<dbReference type="SMART" id="SM00248">
    <property type="entry name" value="ANK"/>
    <property type="match status" value="3"/>
</dbReference>
<evidence type="ECO:0000313" key="4">
    <source>
        <dbReference type="EMBL" id="TDX33269.1"/>
    </source>
</evidence>
<dbReference type="EMBL" id="SOEB01000002">
    <property type="protein sequence ID" value="TDX33269.1"/>
    <property type="molecule type" value="Genomic_DNA"/>
</dbReference>
<comment type="caution">
    <text evidence="4">The sequence shown here is derived from an EMBL/GenBank/DDBJ whole genome shotgun (WGS) entry which is preliminary data.</text>
</comment>
<dbReference type="InterPro" id="IPR036770">
    <property type="entry name" value="Ankyrin_rpt-contain_sf"/>
</dbReference>
<organism evidence="4 5">
    <name type="scientific">Rhodovulum visakhapatnamense</name>
    <dbReference type="NCBI Taxonomy" id="364297"/>
    <lineage>
        <taxon>Bacteria</taxon>
        <taxon>Pseudomonadati</taxon>
        <taxon>Pseudomonadota</taxon>
        <taxon>Alphaproteobacteria</taxon>
        <taxon>Rhodobacterales</taxon>
        <taxon>Paracoccaceae</taxon>
        <taxon>Rhodovulum</taxon>
    </lineage>
</organism>
<protein>
    <submittedName>
        <fullName evidence="4">Ankyrin repeat protein</fullName>
    </submittedName>
</protein>
<dbReference type="Pfam" id="PF13606">
    <property type="entry name" value="Ank_3"/>
    <property type="match status" value="1"/>
</dbReference>
<dbReference type="PROSITE" id="PS50297">
    <property type="entry name" value="ANK_REP_REGION"/>
    <property type="match status" value="1"/>
</dbReference>
<accession>A0A4R8G123</accession>
<evidence type="ECO:0000256" key="1">
    <source>
        <dbReference type="ARBA" id="ARBA00022737"/>
    </source>
</evidence>
<keyword evidence="2 3" id="KW-0040">ANK repeat</keyword>
<evidence type="ECO:0000313" key="5">
    <source>
        <dbReference type="Proteomes" id="UP000295484"/>
    </source>
</evidence>
<feature type="repeat" description="ANK" evidence="3">
    <location>
        <begin position="254"/>
        <end position="282"/>
    </location>
</feature>
<dbReference type="PANTHER" id="PTHR24189:SF50">
    <property type="entry name" value="ANKYRIN REPEAT AND SOCS BOX PROTEIN 2"/>
    <property type="match status" value="1"/>
</dbReference>